<name>A0A8B6GFZ2_MYTGA</name>
<accession>A0A8B6GFZ2</accession>
<proteinExistence type="predicted"/>
<protein>
    <submittedName>
        <fullName evidence="1">Uncharacterized protein</fullName>
    </submittedName>
</protein>
<reference evidence="1" key="1">
    <citation type="submission" date="2018-11" db="EMBL/GenBank/DDBJ databases">
        <authorList>
            <person name="Alioto T."/>
            <person name="Alioto T."/>
        </authorList>
    </citation>
    <scope>NUCLEOTIDE SEQUENCE</scope>
</reference>
<gene>
    <name evidence="1" type="ORF">MGAL_10B067037</name>
</gene>
<dbReference type="EMBL" id="UYJE01008364">
    <property type="protein sequence ID" value="VDI63220.1"/>
    <property type="molecule type" value="Genomic_DNA"/>
</dbReference>
<comment type="caution">
    <text evidence="1">The sequence shown here is derived from an EMBL/GenBank/DDBJ whole genome shotgun (WGS) entry which is preliminary data.</text>
</comment>
<dbReference type="AlphaFoldDB" id="A0A8B6GFZ2"/>
<organism evidence="1 2">
    <name type="scientific">Mytilus galloprovincialis</name>
    <name type="common">Mediterranean mussel</name>
    <dbReference type="NCBI Taxonomy" id="29158"/>
    <lineage>
        <taxon>Eukaryota</taxon>
        <taxon>Metazoa</taxon>
        <taxon>Spiralia</taxon>
        <taxon>Lophotrochozoa</taxon>
        <taxon>Mollusca</taxon>
        <taxon>Bivalvia</taxon>
        <taxon>Autobranchia</taxon>
        <taxon>Pteriomorphia</taxon>
        <taxon>Mytilida</taxon>
        <taxon>Mytiloidea</taxon>
        <taxon>Mytilidae</taxon>
        <taxon>Mytilinae</taxon>
        <taxon>Mytilus</taxon>
    </lineage>
</organism>
<evidence type="ECO:0000313" key="1">
    <source>
        <dbReference type="EMBL" id="VDI63220.1"/>
    </source>
</evidence>
<sequence>MIGILTRSLNSESESLMSCSRFHFEEKVLEKVVRLEHEMEVYVEKLKLWEQSVSSSLDKVTEAKKQKDTFVESIQNIFKQDQTRFNDSFIEVKRQTETFVDLIRNAHLKDQMRFNDYLLVTVDRFKLQSENFTEFYE</sequence>
<keyword evidence="2" id="KW-1185">Reference proteome</keyword>
<evidence type="ECO:0000313" key="2">
    <source>
        <dbReference type="Proteomes" id="UP000596742"/>
    </source>
</evidence>
<dbReference type="Proteomes" id="UP000596742">
    <property type="component" value="Unassembled WGS sequence"/>
</dbReference>